<dbReference type="AlphaFoldDB" id="A0A921SNG2"/>
<dbReference type="EMBL" id="DYUK01000120">
    <property type="protein sequence ID" value="HJG79887.1"/>
    <property type="molecule type" value="Genomic_DNA"/>
</dbReference>
<evidence type="ECO:0000256" key="6">
    <source>
        <dbReference type="ARBA" id="ARBA00022723"/>
    </source>
</evidence>
<comment type="catalytic activity">
    <reaction evidence="12">
        <text>O-phospho-D-serine + H2O = D-serine + phosphate</text>
        <dbReference type="Rhea" id="RHEA:24873"/>
        <dbReference type="ChEBI" id="CHEBI:15377"/>
        <dbReference type="ChEBI" id="CHEBI:35247"/>
        <dbReference type="ChEBI" id="CHEBI:43474"/>
        <dbReference type="ChEBI" id="CHEBI:58680"/>
        <dbReference type="EC" id="3.1.3.3"/>
    </reaction>
</comment>
<evidence type="ECO:0000256" key="2">
    <source>
        <dbReference type="ARBA" id="ARBA00005135"/>
    </source>
</evidence>
<dbReference type="GO" id="GO:0005737">
    <property type="term" value="C:cytoplasm"/>
    <property type="evidence" value="ECO:0007669"/>
    <property type="project" value="TreeGrafter"/>
</dbReference>
<evidence type="ECO:0000313" key="14">
    <source>
        <dbReference type="EMBL" id="HJG79887.1"/>
    </source>
</evidence>
<dbReference type="NCBIfam" id="TIGR00338">
    <property type="entry name" value="serB"/>
    <property type="match status" value="1"/>
</dbReference>
<reference evidence="14" key="1">
    <citation type="journal article" date="2021" name="PeerJ">
        <title>Extensive microbial diversity within the chicken gut microbiome revealed by metagenomics and culture.</title>
        <authorList>
            <person name="Gilroy R."/>
            <person name="Ravi A."/>
            <person name="Getino M."/>
            <person name="Pursley I."/>
            <person name="Horton D.L."/>
            <person name="Alikhan N.F."/>
            <person name="Baker D."/>
            <person name="Gharbi K."/>
            <person name="Hall N."/>
            <person name="Watson M."/>
            <person name="Adriaenssens E.M."/>
            <person name="Foster-Nyarko E."/>
            <person name="Jarju S."/>
            <person name="Secka A."/>
            <person name="Antonio M."/>
            <person name="Oren A."/>
            <person name="Chaudhuri R.R."/>
            <person name="La Ragione R."/>
            <person name="Hildebrand F."/>
            <person name="Pallen M.J."/>
        </authorList>
    </citation>
    <scope>NUCLEOTIDE SEQUENCE</scope>
    <source>
        <strain evidence="14">ChiGjej5B5-7349</strain>
    </source>
</reference>
<dbReference type="Pfam" id="PF12710">
    <property type="entry name" value="HAD"/>
    <property type="match status" value="1"/>
</dbReference>
<comment type="cofactor">
    <cofactor evidence="1">
        <name>Mg(2+)</name>
        <dbReference type="ChEBI" id="CHEBI:18420"/>
    </cofactor>
</comment>
<evidence type="ECO:0000256" key="1">
    <source>
        <dbReference type="ARBA" id="ARBA00001946"/>
    </source>
</evidence>
<evidence type="ECO:0000256" key="8">
    <source>
        <dbReference type="ARBA" id="ARBA00022842"/>
    </source>
</evidence>
<evidence type="ECO:0000313" key="15">
    <source>
        <dbReference type="Proteomes" id="UP000784435"/>
    </source>
</evidence>
<dbReference type="InterPro" id="IPR036412">
    <property type="entry name" value="HAD-like_sf"/>
</dbReference>
<comment type="catalytic activity">
    <reaction evidence="11">
        <text>O-phospho-L-serine + H2O = L-serine + phosphate</text>
        <dbReference type="Rhea" id="RHEA:21208"/>
        <dbReference type="ChEBI" id="CHEBI:15377"/>
        <dbReference type="ChEBI" id="CHEBI:33384"/>
        <dbReference type="ChEBI" id="CHEBI:43474"/>
        <dbReference type="ChEBI" id="CHEBI:57524"/>
        <dbReference type="EC" id="3.1.3.3"/>
    </reaction>
</comment>
<evidence type="ECO:0000256" key="9">
    <source>
        <dbReference type="ARBA" id="ARBA00023299"/>
    </source>
</evidence>
<protein>
    <recommendedName>
        <fullName evidence="4">phosphoserine phosphatase</fullName>
        <ecNumber evidence="4">3.1.3.3</ecNumber>
    </recommendedName>
    <alternativeName>
        <fullName evidence="10">O-phosphoserine phosphohydrolase</fullName>
    </alternativeName>
</protein>
<comment type="caution">
    <text evidence="14">The sequence shown here is derived from an EMBL/GenBank/DDBJ whole genome shotgun (WGS) entry which is preliminary data.</text>
</comment>
<comment type="similarity">
    <text evidence="3">Belongs to the HAD-like hydrolase superfamily. SerB family.</text>
</comment>
<comment type="pathway">
    <text evidence="2">Amino-acid biosynthesis; L-serine biosynthesis; L-serine from 3-phospho-D-glycerate: step 3/3.</text>
</comment>
<dbReference type="GO" id="GO:0000287">
    <property type="term" value="F:magnesium ion binding"/>
    <property type="evidence" value="ECO:0007669"/>
    <property type="project" value="TreeGrafter"/>
</dbReference>
<dbReference type="Proteomes" id="UP000784435">
    <property type="component" value="Unassembled WGS sequence"/>
</dbReference>
<dbReference type="InterPro" id="IPR004469">
    <property type="entry name" value="PSP"/>
</dbReference>
<dbReference type="NCBIfam" id="TIGR01488">
    <property type="entry name" value="HAD-SF-IB"/>
    <property type="match status" value="1"/>
</dbReference>
<dbReference type="GO" id="GO:0006564">
    <property type="term" value="P:L-serine biosynthetic process"/>
    <property type="evidence" value="ECO:0007669"/>
    <property type="project" value="UniProtKB-KW"/>
</dbReference>
<dbReference type="SUPFAM" id="SSF56784">
    <property type="entry name" value="HAD-like"/>
    <property type="match status" value="1"/>
</dbReference>
<evidence type="ECO:0000256" key="10">
    <source>
        <dbReference type="ARBA" id="ARBA00031693"/>
    </source>
</evidence>
<feature type="active site" description="Nucleophile" evidence="13">
    <location>
        <position position="10"/>
    </location>
</feature>
<keyword evidence="9" id="KW-0718">Serine biosynthesis</keyword>
<keyword evidence="8" id="KW-0460">Magnesium</keyword>
<keyword evidence="7 14" id="KW-0378">Hydrolase</keyword>
<feature type="active site" description="Proton donor" evidence="13">
    <location>
        <position position="12"/>
    </location>
</feature>
<keyword evidence="5" id="KW-0028">Amino-acid biosynthesis</keyword>
<dbReference type="EC" id="3.1.3.3" evidence="4"/>
<dbReference type="PANTHER" id="PTHR43344:SF2">
    <property type="entry name" value="PHOSPHOSERINE PHOSPHATASE"/>
    <property type="match status" value="1"/>
</dbReference>
<sequence>MTAQGLLVFDVDSTFIEEEVIELLAETTGRRDEVARVTERAMRGELDFAQSLRERVAVLADLPETVIDDAAAAVTLTPGAAEVVAAARADGWIVALLSGGFTAVIERVLDGAVDSSEQSGTEQRVSTGLVIDEIRANTLEIVDGRLTGRALGEIVGPQEKARHLTEIASAHGVPAQRTIAVGDGANDALMLEAAAVGVAFCAKPALRQHADVVVDDRDLRVVWDRARARL</sequence>
<evidence type="ECO:0000256" key="12">
    <source>
        <dbReference type="ARBA" id="ARBA00048523"/>
    </source>
</evidence>
<name>A0A921SNG2_9MICO</name>
<dbReference type="InterPro" id="IPR050582">
    <property type="entry name" value="HAD-like_SerB"/>
</dbReference>
<evidence type="ECO:0000256" key="5">
    <source>
        <dbReference type="ARBA" id="ARBA00022605"/>
    </source>
</evidence>
<accession>A0A921SNG2</accession>
<dbReference type="InterPro" id="IPR023214">
    <property type="entry name" value="HAD_sf"/>
</dbReference>
<dbReference type="PANTHER" id="PTHR43344">
    <property type="entry name" value="PHOSPHOSERINE PHOSPHATASE"/>
    <property type="match status" value="1"/>
</dbReference>
<gene>
    <name evidence="14" type="primary">serB</name>
    <name evidence="14" type="ORF">K8V08_05705</name>
</gene>
<dbReference type="Gene3D" id="3.40.50.1000">
    <property type="entry name" value="HAD superfamily/HAD-like"/>
    <property type="match status" value="1"/>
</dbReference>
<evidence type="ECO:0000256" key="7">
    <source>
        <dbReference type="ARBA" id="ARBA00022801"/>
    </source>
</evidence>
<proteinExistence type="inferred from homology"/>
<dbReference type="GO" id="GO:0036424">
    <property type="term" value="F:L-phosphoserine phosphatase activity"/>
    <property type="evidence" value="ECO:0007669"/>
    <property type="project" value="InterPro"/>
</dbReference>
<keyword evidence="6" id="KW-0479">Metal-binding</keyword>
<evidence type="ECO:0000256" key="13">
    <source>
        <dbReference type="PIRSR" id="PIRSR604469-1"/>
    </source>
</evidence>
<reference evidence="14" key="2">
    <citation type="submission" date="2021-09" db="EMBL/GenBank/DDBJ databases">
        <authorList>
            <person name="Gilroy R."/>
        </authorList>
    </citation>
    <scope>NUCLEOTIDE SEQUENCE</scope>
    <source>
        <strain evidence="14">ChiGjej5B5-7349</strain>
    </source>
</reference>
<evidence type="ECO:0000256" key="4">
    <source>
        <dbReference type="ARBA" id="ARBA00012640"/>
    </source>
</evidence>
<evidence type="ECO:0000256" key="3">
    <source>
        <dbReference type="ARBA" id="ARBA00009184"/>
    </source>
</evidence>
<evidence type="ECO:0000256" key="11">
    <source>
        <dbReference type="ARBA" id="ARBA00048138"/>
    </source>
</evidence>
<organism evidence="14 15">
    <name type="scientific">Brevibacterium senegalense</name>
    <dbReference type="NCBI Taxonomy" id="1033736"/>
    <lineage>
        <taxon>Bacteria</taxon>
        <taxon>Bacillati</taxon>
        <taxon>Actinomycetota</taxon>
        <taxon>Actinomycetes</taxon>
        <taxon>Micrococcales</taxon>
        <taxon>Brevibacteriaceae</taxon>
        <taxon>Brevibacterium</taxon>
    </lineage>
</organism>